<name>V9EGR1_PHYNI</name>
<sequence length="170" mass="19623">MVSRMIVKAQDDPNLKQFEDKLQTEQFRGWIKEGKKPVVVLGILKLDDPANIDKGNVKVLANYVVVYNHRFEKHKATLLQAFRNAYGGQEKLAHKLVSMNKSTDLTTSIEVEIVLSARWFEKCWNRENAMTTVFNLTPENWFSNSMAPLLVRYSSYYSERNPGQKPRVGQ</sequence>
<dbReference type="AlphaFoldDB" id="V9EGR1"/>
<dbReference type="EMBL" id="ANIZ01002793">
    <property type="protein sequence ID" value="ETI38166.1"/>
    <property type="molecule type" value="Genomic_DNA"/>
</dbReference>
<comment type="caution">
    <text evidence="1">The sequence shown here is derived from an EMBL/GenBank/DDBJ whole genome shotgun (WGS) entry which is preliminary data.</text>
</comment>
<dbReference type="Proteomes" id="UP000018721">
    <property type="component" value="Unassembled WGS sequence"/>
</dbReference>
<dbReference type="OrthoDB" id="127705at2759"/>
<dbReference type="HOGENOM" id="CLU_021192_2_1_1"/>
<gene>
    <name evidence="1" type="ORF">F443_16047</name>
</gene>
<protein>
    <submittedName>
        <fullName evidence="1">Uncharacterized protein</fullName>
    </submittedName>
</protein>
<proteinExistence type="predicted"/>
<evidence type="ECO:0000313" key="2">
    <source>
        <dbReference type="Proteomes" id="UP000018721"/>
    </source>
</evidence>
<keyword evidence="2" id="KW-1185">Reference proteome</keyword>
<evidence type="ECO:0000313" key="1">
    <source>
        <dbReference type="EMBL" id="ETI38166.1"/>
    </source>
</evidence>
<accession>V9EGR1</accession>
<reference evidence="1 2" key="1">
    <citation type="submission" date="2013-11" db="EMBL/GenBank/DDBJ databases">
        <title>The Genome Sequence of Phytophthora parasitica P1569.</title>
        <authorList>
            <consortium name="The Broad Institute Genomics Platform"/>
            <person name="Russ C."/>
            <person name="Tyler B."/>
            <person name="Panabieres F."/>
            <person name="Shan W."/>
            <person name="Tripathy S."/>
            <person name="Grunwald N."/>
            <person name="Machado M."/>
            <person name="Johnson C.S."/>
            <person name="Arredondo F."/>
            <person name="Hong C."/>
            <person name="Coffey M."/>
            <person name="Young S.K."/>
            <person name="Zeng Q."/>
            <person name="Gargeya S."/>
            <person name="Fitzgerald M."/>
            <person name="Abouelleil A."/>
            <person name="Alvarado L."/>
            <person name="Chapman S.B."/>
            <person name="Gainer-Dewar J."/>
            <person name="Goldberg J."/>
            <person name="Griggs A."/>
            <person name="Gujja S."/>
            <person name="Hansen M."/>
            <person name="Howarth C."/>
            <person name="Imamovic A."/>
            <person name="Ireland A."/>
            <person name="Larimer J."/>
            <person name="McCowan C."/>
            <person name="Murphy C."/>
            <person name="Pearson M."/>
            <person name="Poon T.W."/>
            <person name="Priest M."/>
            <person name="Roberts A."/>
            <person name="Saif S."/>
            <person name="Shea T."/>
            <person name="Sykes S."/>
            <person name="Wortman J."/>
            <person name="Nusbaum C."/>
            <person name="Birren B."/>
        </authorList>
    </citation>
    <scope>NUCLEOTIDE SEQUENCE [LARGE SCALE GENOMIC DNA]</scope>
    <source>
        <strain evidence="1 2">P1569</strain>
    </source>
</reference>
<organism evidence="1 2">
    <name type="scientific">Phytophthora nicotianae P1569</name>
    <dbReference type="NCBI Taxonomy" id="1317065"/>
    <lineage>
        <taxon>Eukaryota</taxon>
        <taxon>Sar</taxon>
        <taxon>Stramenopiles</taxon>
        <taxon>Oomycota</taxon>
        <taxon>Peronosporomycetes</taxon>
        <taxon>Peronosporales</taxon>
        <taxon>Peronosporaceae</taxon>
        <taxon>Phytophthora</taxon>
    </lineage>
</organism>